<organism evidence="2 3">
    <name type="scientific">Nocardia transvalensis</name>
    <dbReference type="NCBI Taxonomy" id="37333"/>
    <lineage>
        <taxon>Bacteria</taxon>
        <taxon>Bacillati</taxon>
        <taxon>Actinomycetota</taxon>
        <taxon>Actinomycetes</taxon>
        <taxon>Mycobacteriales</taxon>
        <taxon>Nocardiaceae</taxon>
        <taxon>Nocardia</taxon>
    </lineage>
</organism>
<accession>A0A7W9PIF8</accession>
<evidence type="ECO:0000256" key="1">
    <source>
        <dbReference type="SAM" id="Phobius"/>
    </source>
</evidence>
<keyword evidence="1" id="KW-0472">Membrane</keyword>
<reference evidence="2 3" key="1">
    <citation type="submission" date="2020-08" db="EMBL/GenBank/DDBJ databases">
        <title>Sequencing the genomes of 1000 actinobacteria strains.</title>
        <authorList>
            <person name="Klenk H.-P."/>
        </authorList>
    </citation>
    <scope>NUCLEOTIDE SEQUENCE [LARGE SCALE GENOMIC DNA]</scope>
    <source>
        <strain evidence="2 3">DSM 43582</strain>
    </source>
</reference>
<keyword evidence="1" id="KW-0812">Transmembrane</keyword>
<dbReference type="AlphaFoldDB" id="A0A7W9PIF8"/>
<keyword evidence="3" id="KW-1185">Reference proteome</keyword>
<evidence type="ECO:0000313" key="2">
    <source>
        <dbReference type="EMBL" id="MBB5916751.1"/>
    </source>
</evidence>
<proteinExistence type="predicted"/>
<keyword evidence="1" id="KW-1133">Transmembrane helix</keyword>
<feature type="transmembrane region" description="Helical" evidence="1">
    <location>
        <begin position="6"/>
        <end position="21"/>
    </location>
</feature>
<comment type="caution">
    <text evidence="2">The sequence shown here is derived from an EMBL/GenBank/DDBJ whole genome shotgun (WGS) entry which is preliminary data.</text>
</comment>
<evidence type="ECO:0000313" key="3">
    <source>
        <dbReference type="Proteomes" id="UP000540412"/>
    </source>
</evidence>
<dbReference type="EMBL" id="JACHIT010000002">
    <property type="protein sequence ID" value="MBB5916751.1"/>
    <property type="molecule type" value="Genomic_DNA"/>
</dbReference>
<gene>
    <name evidence="2" type="ORF">BJY24_005663</name>
</gene>
<name>A0A7W9PIF8_9NOCA</name>
<protein>
    <submittedName>
        <fullName evidence="2">Uncharacterized protein</fullName>
    </submittedName>
</protein>
<sequence>MSELIAPVVVVAFLGVVLLLRRRNRRDVNAEEQDPR</sequence>
<dbReference type="Proteomes" id="UP000540412">
    <property type="component" value="Unassembled WGS sequence"/>
</dbReference>